<dbReference type="WBParaSite" id="GPUH_0001581801-mRNA-1">
    <property type="protein sequence ID" value="GPUH_0001581801-mRNA-1"/>
    <property type="gene ID" value="GPUH_0001581801"/>
</dbReference>
<evidence type="ECO:0000313" key="3">
    <source>
        <dbReference type="WBParaSite" id="GPUH_0001581801-mRNA-1"/>
    </source>
</evidence>
<evidence type="ECO:0000313" key="2">
    <source>
        <dbReference type="Proteomes" id="UP000271098"/>
    </source>
</evidence>
<gene>
    <name evidence="1" type="ORF">GPUH_LOCUS15796</name>
</gene>
<organism evidence="3">
    <name type="scientific">Gongylonema pulchrum</name>
    <dbReference type="NCBI Taxonomy" id="637853"/>
    <lineage>
        <taxon>Eukaryota</taxon>
        <taxon>Metazoa</taxon>
        <taxon>Ecdysozoa</taxon>
        <taxon>Nematoda</taxon>
        <taxon>Chromadorea</taxon>
        <taxon>Rhabditida</taxon>
        <taxon>Spirurina</taxon>
        <taxon>Spiruromorpha</taxon>
        <taxon>Spiruroidea</taxon>
        <taxon>Gongylonematidae</taxon>
        <taxon>Gongylonema</taxon>
    </lineage>
</organism>
<keyword evidence="2" id="KW-1185">Reference proteome</keyword>
<accession>A0A183E4A5</accession>
<dbReference type="EMBL" id="UYRT01082923">
    <property type="protein sequence ID" value="VDN26689.1"/>
    <property type="molecule type" value="Genomic_DNA"/>
</dbReference>
<dbReference type="AlphaFoldDB" id="A0A183E4A5"/>
<reference evidence="1 2" key="2">
    <citation type="submission" date="2018-11" db="EMBL/GenBank/DDBJ databases">
        <authorList>
            <consortium name="Pathogen Informatics"/>
        </authorList>
    </citation>
    <scope>NUCLEOTIDE SEQUENCE [LARGE SCALE GENOMIC DNA]</scope>
</reference>
<sequence>MYKSIHEKRDYTVYYDLGCITAVEPGRFRERCVTGVVAEGGGGNNGKPPEPALLPPLPSSVEVFGLCAFVEDFF</sequence>
<reference evidence="3" key="1">
    <citation type="submission" date="2016-06" db="UniProtKB">
        <authorList>
            <consortium name="WormBaseParasite"/>
        </authorList>
    </citation>
    <scope>IDENTIFICATION</scope>
</reference>
<proteinExistence type="predicted"/>
<dbReference type="Proteomes" id="UP000271098">
    <property type="component" value="Unassembled WGS sequence"/>
</dbReference>
<protein>
    <submittedName>
        <fullName evidence="1 3">Uncharacterized protein</fullName>
    </submittedName>
</protein>
<evidence type="ECO:0000313" key="1">
    <source>
        <dbReference type="EMBL" id="VDN26689.1"/>
    </source>
</evidence>
<name>A0A183E4A5_9BILA</name>